<accession>A0A949PNT8</accession>
<feature type="domain" description="FAD dependent oxidoreductase" evidence="1">
    <location>
        <begin position="32"/>
        <end position="383"/>
    </location>
</feature>
<organism evidence="2 3">
    <name type="scientific">Falsochrobactrum tianjinense</name>
    <dbReference type="NCBI Taxonomy" id="2706015"/>
    <lineage>
        <taxon>Bacteria</taxon>
        <taxon>Pseudomonadati</taxon>
        <taxon>Pseudomonadota</taxon>
        <taxon>Alphaproteobacteria</taxon>
        <taxon>Hyphomicrobiales</taxon>
        <taxon>Brucellaceae</taxon>
        <taxon>Falsochrobactrum</taxon>
    </lineage>
</organism>
<dbReference type="InterPro" id="IPR006076">
    <property type="entry name" value="FAD-dep_OxRdtase"/>
</dbReference>
<comment type="caution">
    <text evidence="2">The sequence shown here is derived from an EMBL/GenBank/DDBJ whole genome shotgun (WGS) entry which is preliminary data.</text>
</comment>
<name>A0A949PNT8_9HYPH</name>
<reference evidence="2 3" key="1">
    <citation type="submission" date="2021-06" db="EMBL/GenBank/DDBJ databases">
        <title>Falsochrobactrum tianjin sp.nov., a new petroleum-degrading bacteria isolated from oily soils.</title>
        <authorList>
            <person name="Chen G."/>
            <person name="Chen H."/>
            <person name="Tian J."/>
            <person name="Qing J."/>
            <person name="Zhong L."/>
            <person name="Ma W."/>
            <person name="Song Y."/>
            <person name="Cui X."/>
            <person name="Yan B."/>
        </authorList>
    </citation>
    <scope>NUCLEOTIDE SEQUENCE [LARGE SCALE GENOMIC DNA]</scope>
    <source>
        <strain evidence="2 3">TDYN1</strain>
    </source>
</reference>
<dbReference type="RefSeq" id="WP_217676170.1">
    <property type="nucleotide sequence ID" value="NZ_JAHRVA010000001.1"/>
</dbReference>
<dbReference type="AlphaFoldDB" id="A0A949PNT8"/>
<dbReference type="PANTHER" id="PTHR13847:SF281">
    <property type="entry name" value="FAD DEPENDENT OXIDOREDUCTASE DOMAIN-CONTAINING PROTEIN"/>
    <property type="match status" value="1"/>
</dbReference>
<dbReference type="EMBL" id="JAHRVA010000001">
    <property type="protein sequence ID" value="MBV2142145.1"/>
    <property type="molecule type" value="Genomic_DNA"/>
</dbReference>
<proteinExistence type="predicted"/>
<dbReference type="Pfam" id="PF01266">
    <property type="entry name" value="DAO"/>
    <property type="match status" value="1"/>
</dbReference>
<dbReference type="PANTHER" id="PTHR13847">
    <property type="entry name" value="SARCOSINE DEHYDROGENASE-RELATED"/>
    <property type="match status" value="1"/>
</dbReference>
<gene>
    <name evidence="2" type="ORF">KUG47_01370</name>
</gene>
<protein>
    <submittedName>
        <fullName evidence="2">FAD-dependent oxidoreductase</fullName>
    </submittedName>
</protein>
<sequence length="429" mass="47479">MFEVDWKTPHLWAKTTPKRSPAPELRGDHEADLLVVGGGYTGMAAALGARDSGANVILLEGNEIGSSASGRNHGLVISHHSKAAPSEFEAVYGKARGEKYNRLIANSGDVSFGLMQRFGINAHQVQNGWIQPAHTQATLRRVRQFYHEWKAFGAKVTWLDRDMISAKIGSPYLGGWLVPNSGHINPFAMAVGLAGALEREGVAIFENSKAISLKKSGKGWLVKTSKGSVIASRVVLATNALTDNLWPDLKRTLIPLKVFQSATEPLPEELRAQILLGNPAVSDMRNDLRYFHFDCDNRLVSGGTHTFWHNEAERGREKVATMLKKAFHAFKTTPKMVEYWHGTFAVVPDRRPRLYRLAPGLVFGGIYSGRGVALSMSLGQEIGRWALDQLSDDAMPLPVTNMQPVPFHPVATQVANRIHPWHRLKDRFE</sequence>
<evidence type="ECO:0000313" key="2">
    <source>
        <dbReference type="EMBL" id="MBV2142145.1"/>
    </source>
</evidence>
<keyword evidence="3" id="KW-1185">Reference proteome</keyword>
<evidence type="ECO:0000313" key="3">
    <source>
        <dbReference type="Proteomes" id="UP000752297"/>
    </source>
</evidence>
<dbReference type="Proteomes" id="UP000752297">
    <property type="component" value="Unassembled WGS sequence"/>
</dbReference>
<evidence type="ECO:0000259" key="1">
    <source>
        <dbReference type="Pfam" id="PF01266"/>
    </source>
</evidence>
<dbReference type="GO" id="GO:0005737">
    <property type="term" value="C:cytoplasm"/>
    <property type="evidence" value="ECO:0007669"/>
    <property type="project" value="TreeGrafter"/>
</dbReference>